<dbReference type="Gene3D" id="3.30.160.390">
    <property type="entry name" value="Integrase, DNA-binding domain"/>
    <property type="match status" value="1"/>
</dbReference>
<protein>
    <recommendedName>
        <fullName evidence="5">Tyr recombinase domain-containing protein</fullName>
    </recommendedName>
</protein>
<dbReference type="InterPro" id="IPR050808">
    <property type="entry name" value="Phage_Integrase"/>
</dbReference>
<dbReference type="Pfam" id="PF13356">
    <property type="entry name" value="Arm-DNA-bind_3"/>
    <property type="match status" value="1"/>
</dbReference>
<gene>
    <name evidence="6" type="ORF">BWK72_09575</name>
</gene>
<proteinExistence type="inferred from homology"/>
<dbReference type="PANTHER" id="PTHR30629">
    <property type="entry name" value="PROPHAGE INTEGRASE"/>
    <property type="match status" value="1"/>
</dbReference>
<evidence type="ECO:0000313" key="7">
    <source>
        <dbReference type="Proteomes" id="UP000192505"/>
    </source>
</evidence>
<dbReference type="InterPro" id="IPR002104">
    <property type="entry name" value="Integrase_catalytic"/>
</dbReference>
<dbReference type="InterPro" id="IPR038488">
    <property type="entry name" value="Integrase_DNA-bd_sf"/>
</dbReference>
<evidence type="ECO:0000256" key="3">
    <source>
        <dbReference type="ARBA" id="ARBA00023125"/>
    </source>
</evidence>
<dbReference type="PANTHER" id="PTHR30629:SF2">
    <property type="entry name" value="PROPHAGE INTEGRASE INTS-RELATED"/>
    <property type="match status" value="1"/>
</dbReference>
<keyword evidence="2" id="KW-0229">DNA integration</keyword>
<dbReference type="PROSITE" id="PS51898">
    <property type="entry name" value="TYR_RECOMBINASE"/>
    <property type="match status" value="1"/>
</dbReference>
<evidence type="ECO:0000259" key="5">
    <source>
        <dbReference type="PROSITE" id="PS51898"/>
    </source>
</evidence>
<dbReference type="GO" id="GO:0006310">
    <property type="term" value="P:DNA recombination"/>
    <property type="evidence" value="ECO:0007669"/>
    <property type="project" value="UniProtKB-KW"/>
</dbReference>
<dbReference type="GO" id="GO:0015074">
    <property type="term" value="P:DNA integration"/>
    <property type="evidence" value="ECO:0007669"/>
    <property type="project" value="UniProtKB-KW"/>
</dbReference>
<evidence type="ECO:0000256" key="4">
    <source>
        <dbReference type="ARBA" id="ARBA00023172"/>
    </source>
</evidence>
<accession>A0A1W9KVC2</accession>
<evidence type="ECO:0000313" key="6">
    <source>
        <dbReference type="EMBL" id="OQW88488.1"/>
    </source>
</evidence>
<dbReference type="AlphaFoldDB" id="A0A1W9KVC2"/>
<dbReference type="Gene3D" id="1.10.443.10">
    <property type="entry name" value="Intergrase catalytic core"/>
    <property type="match status" value="1"/>
</dbReference>
<dbReference type="InterPro" id="IPR010998">
    <property type="entry name" value="Integrase_recombinase_N"/>
</dbReference>
<comment type="similarity">
    <text evidence="1">Belongs to the 'phage' integrase family.</text>
</comment>
<reference evidence="6 7" key="1">
    <citation type="submission" date="2017-01" db="EMBL/GenBank/DDBJ databases">
        <title>Novel large sulfur bacteria in the metagenomes of groundwater-fed chemosynthetic microbial mats in the Lake Huron basin.</title>
        <authorList>
            <person name="Sharrar A.M."/>
            <person name="Flood B.E."/>
            <person name="Bailey J.V."/>
            <person name="Jones D.S."/>
            <person name="Biddanda B."/>
            <person name="Ruberg S.A."/>
            <person name="Marcus D.N."/>
            <person name="Dick G.J."/>
        </authorList>
    </citation>
    <scope>NUCLEOTIDE SEQUENCE [LARGE SCALE GENOMIC DNA]</scope>
    <source>
        <strain evidence="6">A7</strain>
    </source>
</reference>
<dbReference type="Proteomes" id="UP000192505">
    <property type="component" value="Unassembled WGS sequence"/>
</dbReference>
<keyword evidence="4" id="KW-0233">DNA recombination</keyword>
<sequence>MAKELLSDLKIKAWIKKPTSTSLHDGGGLYLRLRSGGAYWAIRQVNPLTGTRTWASLMPKQPYPEASLSDARKAATDAHALTGQHTDLVRDKRAKLVAIRAKETADVLESQRRLTVKQIFERWAATELTPHISGDGKRIGRKDGGQYVADQFERRVFPALGNVAVQDVRKADVLAILDAVKAEGKLRTANMLLADLKQMFRFAAEREIIEHSPIELVSKRKIGGKDIKRDRVLSNEELVALVKQIPMANLGKGTELGIWITLATGCRIGELMGAVWADAKSKQQALQVTVDAHNVAQKSGAIQLGFVDLKARTWYLPTTKNQRDHLIHLSEFAAMQFAELASLRQNDRQTGKSLPWVFPDSRGTGPVCVKSIGKQLADRQRSAEERMLNRTKAVDSLALAGGRWTAHDLRRTTSTMMSQLGISNDVINECENHIKQGMSGVYIQDRRESEQVRAFDVLGAKLNEIVKSNSLKA</sequence>
<dbReference type="Gene3D" id="1.10.150.130">
    <property type="match status" value="1"/>
</dbReference>
<organism evidence="6 7">
    <name type="scientific">Rhodoferax ferrireducens</name>
    <dbReference type="NCBI Taxonomy" id="192843"/>
    <lineage>
        <taxon>Bacteria</taxon>
        <taxon>Pseudomonadati</taxon>
        <taxon>Pseudomonadota</taxon>
        <taxon>Betaproteobacteria</taxon>
        <taxon>Burkholderiales</taxon>
        <taxon>Comamonadaceae</taxon>
        <taxon>Rhodoferax</taxon>
    </lineage>
</organism>
<evidence type="ECO:0000256" key="2">
    <source>
        <dbReference type="ARBA" id="ARBA00022908"/>
    </source>
</evidence>
<dbReference type="GO" id="GO:0003677">
    <property type="term" value="F:DNA binding"/>
    <property type="evidence" value="ECO:0007669"/>
    <property type="project" value="UniProtKB-KW"/>
</dbReference>
<dbReference type="Pfam" id="PF22022">
    <property type="entry name" value="Phage_int_M"/>
    <property type="match status" value="1"/>
</dbReference>
<comment type="caution">
    <text evidence="6">The sequence shown here is derived from an EMBL/GenBank/DDBJ whole genome shotgun (WGS) entry which is preliminary data.</text>
</comment>
<dbReference type="InterPro" id="IPR025166">
    <property type="entry name" value="Integrase_DNA_bind_dom"/>
</dbReference>
<dbReference type="Pfam" id="PF00589">
    <property type="entry name" value="Phage_integrase"/>
    <property type="match status" value="1"/>
</dbReference>
<dbReference type="SUPFAM" id="SSF56349">
    <property type="entry name" value="DNA breaking-rejoining enzymes"/>
    <property type="match status" value="1"/>
</dbReference>
<keyword evidence="3" id="KW-0238">DNA-binding</keyword>
<evidence type="ECO:0000256" key="1">
    <source>
        <dbReference type="ARBA" id="ARBA00008857"/>
    </source>
</evidence>
<dbReference type="EMBL" id="MTEI01000004">
    <property type="protein sequence ID" value="OQW88488.1"/>
    <property type="molecule type" value="Genomic_DNA"/>
</dbReference>
<dbReference type="InterPro" id="IPR013762">
    <property type="entry name" value="Integrase-like_cat_sf"/>
</dbReference>
<dbReference type="InterPro" id="IPR011010">
    <property type="entry name" value="DNA_brk_join_enz"/>
</dbReference>
<name>A0A1W9KVC2_9BURK</name>
<dbReference type="InterPro" id="IPR053876">
    <property type="entry name" value="Phage_int_M"/>
</dbReference>
<feature type="domain" description="Tyr recombinase" evidence="5">
    <location>
        <begin position="228"/>
        <end position="456"/>
    </location>
</feature>